<evidence type="ECO:0000313" key="2">
    <source>
        <dbReference type="Proteomes" id="UP000198847"/>
    </source>
</evidence>
<proteinExistence type="predicted"/>
<reference evidence="1 2" key="1">
    <citation type="submission" date="2016-10" db="EMBL/GenBank/DDBJ databases">
        <authorList>
            <person name="de Groot N.N."/>
        </authorList>
    </citation>
    <scope>NUCLEOTIDE SEQUENCE [LARGE SCALE GENOMIC DNA]</scope>
    <source>
        <strain evidence="1 2">DSM 13305</strain>
    </source>
</reference>
<sequence length="51" mass="6021">MLDGGPVEDYLGSYSPYMEKSTWQEQNYCIHLLYCPDCHYDVRAAWEMVIV</sequence>
<evidence type="ECO:0000313" key="1">
    <source>
        <dbReference type="EMBL" id="SEP43444.1"/>
    </source>
</evidence>
<gene>
    <name evidence="1" type="ORF">SAMN04490178_13017</name>
</gene>
<keyword evidence="2" id="KW-1185">Reference proteome</keyword>
<organism evidence="1 2">
    <name type="scientific">Propionispora vibrioides</name>
    <dbReference type="NCBI Taxonomy" id="112903"/>
    <lineage>
        <taxon>Bacteria</taxon>
        <taxon>Bacillati</taxon>
        <taxon>Bacillota</taxon>
        <taxon>Negativicutes</taxon>
        <taxon>Selenomonadales</taxon>
        <taxon>Sporomusaceae</taxon>
        <taxon>Propionispora</taxon>
    </lineage>
</organism>
<dbReference type="EMBL" id="FODY01000030">
    <property type="protein sequence ID" value="SEP43444.1"/>
    <property type="molecule type" value="Genomic_DNA"/>
</dbReference>
<protein>
    <submittedName>
        <fullName evidence="1">Uncharacterized protein</fullName>
    </submittedName>
</protein>
<dbReference type="AlphaFoldDB" id="A0A1H8XTT0"/>
<accession>A0A1H8XTT0</accession>
<dbReference type="Proteomes" id="UP000198847">
    <property type="component" value="Unassembled WGS sequence"/>
</dbReference>
<name>A0A1H8XTT0_9FIRM</name>
<dbReference type="STRING" id="112903.SAMN04490178_13017"/>